<keyword evidence="3" id="KW-0201">Cytochrome c-type biogenesis</keyword>
<dbReference type="PANTHER" id="PTHR30071:SF1">
    <property type="entry name" value="CYTOCHROME B_B6 PROTEIN-RELATED"/>
    <property type="match status" value="1"/>
</dbReference>
<dbReference type="GO" id="GO:0005886">
    <property type="term" value="C:plasma membrane"/>
    <property type="evidence" value="ECO:0007669"/>
    <property type="project" value="TreeGrafter"/>
</dbReference>
<evidence type="ECO:0000256" key="2">
    <source>
        <dbReference type="ARBA" id="ARBA00022692"/>
    </source>
</evidence>
<dbReference type="NCBIfam" id="TIGR03144">
    <property type="entry name" value="cytochr_II_ccsB"/>
    <property type="match status" value="1"/>
</dbReference>
<feature type="transmembrane region" description="Helical" evidence="7">
    <location>
        <begin position="310"/>
        <end position="331"/>
    </location>
</feature>
<organism evidence="9 10">
    <name type="scientific">Enemella evansiae</name>
    <dbReference type="NCBI Taxonomy" id="2016499"/>
    <lineage>
        <taxon>Bacteria</taxon>
        <taxon>Bacillati</taxon>
        <taxon>Actinomycetota</taxon>
        <taxon>Actinomycetes</taxon>
        <taxon>Propionibacteriales</taxon>
        <taxon>Propionibacteriaceae</taxon>
        <taxon>Enemella</taxon>
    </lineage>
</organism>
<keyword evidence="2 7" id="KW-0812">Transmembrane</keyword>
<feature type="transmembrane region" description="Helical" evidence="7">
    <location>
        <begin position="157"/>
        <end position="178"/>
    </location>
</feature>
<keyword evidence="5 7" id="KW-0472">Membrane</keyword>
<dbReference type="InterPro" id="IPR045062">
    <property type="entry name" value="Cyt_c_biogenesis_CcsA/CcmC"/>
</dbReference>
<feature type="transmembrane region" description="Helical" evidence="7">
    <location>
        <begin position="6"/>
        <end position="27"/>
    </location>
</feature>
<evidence type="ECO:0000259" key="8">
    <source>
        <dbReference type="Pfam" id="PF01578"/>
    </source>
</evidence>
<dbReference type="GO" id="GO:0020037">
    <property type="term" value="F:heme binding"/>
    <property type="evidence" value="ECO:0007669"/>
    <property type="project" value="InterPro"/>
</dbReference>
<reference evidence="9 10" key="1">
    <citation type="submission" date="2017-07" db="EMBL/GenBank/DDBJ databases">
        <title>Draft whole genome sequences of clinical Proprionibacteriaceae strains.</title>
        <authorList>
            <person name="Bernier A.-M."/>
            <person name="Bernard K."/>
            <person name="Domingo M.-C."/>
        </authorList>
    </citation>
    <scope>NUCLEOTIDE SEQUENCE [LARGE SCALE GENOMIC DNA]</scope>
    <source>
        <strain evidence="9 10">NML 030167</strain>
    </source>
</reference>
<evidence type="ECO:0000256" key="4">
    <source>
        <dbReference type="ARBA" id="ARBA00022989"/>
    </source>
</evidence>
<evidence type="ECO:0000313" key="10">
    <source>
        <dbReference type="Proteomes" id="UP000215896"/>
    </source>
</evidence>
<evidence type="ECO:0000256" key="1">
    <source>
        <dbReference type="ARBA" id="ARBA00004141"/>
    </source>
</evidence>
<feature type="transmembrane region" description="Helical" evidence="7">
    <location>
        <begin position="99"/>
        <end position="121"/>
    </location>
</feature>
<feature type="transmembrane region" description="Helical" evidence="7">
    <location>
        <begin position="245"/>
        <end position="270"/>
    </location>
</feature>
<feature type="domain" description="Cytochrome c assembly protein" evidence="8">
    <location>
        <begin position="127"/>
        <end position="335"/>
    </location>
</feature>
<dbReference type="Pfam" id="PF01578">
    <property type="entry name" value="Cytochrom_C_asm"/>
    <property type="match status" value="1"/>
</dbReference>
<gene>
    <name evidence="9" type="primary">ccsB</name>
    <name evidence="9" type="ORF">CGZ94_15555</name>
</gene>
<dbReference type="InterPro" id="IPR002541">
    <property type="entry name" value="Cyt_c_assembly"/>
</dbReference>
<name>A0A255G796_9ACTN</name>
<dbReference type="InterPro" id="IPR017562">
    <property type="entry name" value="Cyt_c_biogenesis_CcsA"/>
</dbReference>
<feature type="region of interest" description="Disordered" evidence="6">
    <location>
        <begin position="56"/>
        <end position="88"/>
    </location>
</feature>
<protein>
    <submittedName>
        <fullName evidence="9">C-type cytochrome biogenesis protein CcsB</fullName>
    </submittedName>
</protein>
<evidence type="ECO:0000256" key="7">
    <source>
        <dbReference type="SAM" id="Phobius"/>
    </source>
</evidence>
<dbReference type="RefSeq" id="WP_094406170.1">
    <property type="nucleotide sequence ID" value="NZ_NMVO01000015.1"/>
</dbReference>
<feature type="transmembrane region" description="Helical" evidence="7">
    <location>
        <begin position="190"/>
        <end position="218"/>
    </location>
</feature>
<evidence type="ECO:0000256" key="5">
    <source>
        <dbReference type="ARBA" id="ARBA00023136"/>
    </source>
</evidence>
<evidence type="ECO:0000313" key="9">
    <source>
        <dbReference type="EMBL" id="OYO11810.1"/>
    </source>
</evidence>
<evidence type="ECO:0000256" key="6">
    <source>
        <dbReference type="SAM" id="MobiDB-lite"/>
    </source>
</evidence>
<dbReference type="OrthoDB" id="9814290at2"/>
<feature type="compositionally biased region" description="Low complexity" evidence="6">
    <location>
        <begin position="59"/>
        <end position="80"/>
    </location>
</feature>
<keyword evidence="4 7" id="KW-1133">Transmembrane helix</keyword>
<dbReference type="EMBL" id="NMVO01000015">
    <property type="protein sequence ID" value="OYO11810.1"/>
    <property type="molecule type" value="Genomic_DNA"/>
</dbReference>
<dbReference type="GO" id="GO:0017004">
    <property type="term" value="P:cytochrome complex assembly"/>
    <property type="evidence" value="ECO:0007669"/>
    <property type="project" value="UniProtKB-KW"/>
</dbReference>
<proteinExistence type="predicted"/>
<keyword evidence="10" id="KW-1185">Reference proteome</keyword>
<dbReference type="PANTHER" id="PTHR30071">
    <property type="entry name" value="HEME EXPORTER PROTEIN C"/>
    <property type="match status" value="1"/>
</dbReference>
<evidence type="ECO:0000256" key="3">
    <source>
        <dbReference type="ARBA" id="ARBA00022748"/>
    </source>
</evidence>
<comment type="subcellular location">
    <subcellularLocation>
        <location evidence="1">Membrane</location>
        <topology evidence="1">Multi-pass membrane protein</topology>
    </subcellularLocation>
</comment>
<feature type="transmembrane region" description="Helical" evidence="7">
    <location>
        <begin position="133"/>
        <end position="150"/>
    </location>
</feature>
<sequence>MDYSNYSMLAMVTAAVVYLLAVFAHAAEWASAKNASAPVVRRRRLRDRTLVTTGAGAEAGADPDTGSADTTATTDGPDGPVVNGETDKDRLRTDKFGRIGIALTVVALICNVVGVVFRGLAADRLPWGNMYEFSTTSMIFAVTAYLVAAMRFDMRWLGLPVTMFATIALGLAVTVFYVDIGPLQPSLHSVWFAFHILAATIAGAAFTVGGVASVLYLIRSRAEQRNEVIRGYLAKLPSAEKIDRVAYGLVAFAFPLFTFVICAGAIWAQYAWGRYWGWDPKETWSLVTWVIYACYLHARSTAGWKGKRAAIIALIGMASFWWNFVGINLLVSGLHSYAK</sequence>
<accession>A0A255G796</accession>
<comment type="caution">
    <text evidence="9">The sequence shown here is derived from an EMBL/GenBank/DDBJ whole genome shotgun (WGS) entry which is preliminary data.</text>
</comment>
<dbReference type="Proteomes" id="UP000215896">
    <property type="component" value="Unassembled WGS sequence"/>
</dbReference>
<dbReference type="AlphaFoldDB" id="A0A255G796"/>